<evidence type="ECO:0000259" key="3">
    <source>
        <dbReference type="PROSITE" id="PS50181"/>
    </source>
</evidence>
<organism evidence="4 5">
    <name type="scientific">Piedraia hortae CBS 480.64</name>
    <dbReference type="NCBI Taxonomy" id="1314780"/>
    <lineage>
        <taxon>Eukaryota</taxon>
        <taxon>Fungi</taxon>
        <taxon>Dikarya</taxon>
        <taxon>Ascomycota</taxon>
        <taxon>Pezizomycotina</taxon>
        <taxon>Dothideomycetes</taxon>
        <taxon>Dothideomycetidae</taxon>
        <taxon>Capnodiales</taxon>
        <taxon>Piedraiaceae</taxon>
        <taxon>Piedraia</taxon>
    </lineage>
</organism>
<dbReference type="InterPro" id="IPR045464">
    <property type="entry name" value="Hrt3/FBXO9_C"/>
</dbReference>
<dbReference type="OrthoDB" id="2117972at2759"/>
<dbReference type="PANTHER" id="PTHR12874">
    <property type="entry name" value="F-BOX ONLY PROTEIN 48-RELATED"/>
    <property type="match status" value="1"/>
</dbReference>
<dbReference type="GO" id="GO:0005737">
    <property type="term" value="C:cytoplasm"/>
    <property type="evidence" value="ECO:0007669"/>
    <property type="project" value="TreeGrafter"/>
</dbReference>
<accession>A0A6A7BSC8</accession>
<dbReference type="InterPro" id="IPR001810">
    <property type="entry name" value="F-box_dom"/>
</dbReference>
<keyword evidence="1" id="KW-0833">Ubl conjugation pathway</keyword>
<feature type="non-terminal residue" evidence="4">
    <location>
        <position position="1"/>
    </location>
</feature>
<dbReference type="GO" id="GO:0031146">
    <property type="term" value="P:SCF-dependent proteasomal ubiquitin-dependent protein catabolic process"/>
    <property type="evidence" value="ECO:0007669"/>
    <property type="project" value="TreeGrafter"/>
</dbReference>
<name>A0A6A7BSC8_9PEZI</name>
<dbReference type="GO" id="GO:0019005">
    <property type="term" value="C:SCF ubiquitin ligase complex"/>
    <property type="evidence" value="ECO:0007669"/>
    <property type="project" value="TreeGrafter"/>
</dbReference>
<dbReference type="EMBL" id="MU006034">
    <property type="protein sequence ID" value="KAF2857635.1"/>
    <property type="molecule type" value="Genomic_DNA"/>
</dbReference>
<evidence type="ECO:0000256" key="1">
    <source>
        <dbReference type="ARBA" id="ARBA00022786"/>
    </source>
</evidence>
<dbReference type="Proteomes" id="UP000799421">
    <property type="component" value="Unassembled WGS sequence"/>
</dbReference>
<sequence>KEPSSALEHYERAVEKESVGQLGESIHHYRAAFRLDSSIQEAYREKYFPPNASPSEDKSPAPVTPVPRPHPSETLPKIHDLITSFSTSSILPPPDSTAGCPLSALPPELLHLIIQEIALTDIATLSPLSQTCKSLAYTIHTSDKTIWKRTLLSKKFGLGGMYSQFTIDLKGYPLQGQTLTENPAQPLDITTPPHLSLSPSMTYREAMHTLPRIRFEGVYISTVNYTRPGLHSTNTLTWGAPVHVVTYYRYLRFFRDGSVITLTTTAEPSEVVYTFDRNLGGKEVLRGRWMVGTPAPPPRSSSPPKQEILIETNGINERYTYHMRLSFGGRNATGARNTKLNWVEYKCYNLLTDDWADFRLRNHRPFYWARVGRFGVDL</sequence>
<feature type="non-terminal residue" evidence="4">
    <location>
        <position position="378"/>
    </location>
</feature>
<evidence type="ECO:0000256" key="2">
    <source>
        <dbReference type="SAM" id="MobiDB-lite"/>
    </source>
</evidence>
<dbReference type="AlphaFoldDB" id="A0A6A7BSC8"/>
<evidence type="ECO:0000313" key="4">
    <source>
        <dbReference type="EMBL" id="KAF2857635.1"/>
    </source>
</evidence>
<gene>
    <name evidence="4" type="ORF">K470DRAFT_193489</name>
</gene>
<dbReference type="PANTHER" id="PTHR12874:SF9">
    <property type="entry name" value="F-BOX ONLY PROTEIN 48"/>
    <property type="match status" value="1"/>
</dbReference>
<evidence type="ECO:0000313" key="5">
    <source>
        <dbReference type="Proteomes" id="UP000799421"/>
    </source>
</evidence>
<protein>
    <recommendedName>
        <fullName evidence="3">F-box domain-containing protein</fullName>
    </recommendedName>
</protein>
<feature type="region of interest" description="Disordered" evidence="2">
    <location>
        <begin position="45"/>
        <end position="74"/>
    </location>
</feature>
<dbReference type="Pfam" id="PF19270">
    <property type="entry name" value="FBO_C"/>
    <property type="match status" value="1"/>
</dbReference>
<reference evidence="4" key="1">
    <citation type="journal article" date="2020" name="Stud. Mycol.">
        <title>101 Dothideomycetes genomes: a test case for predicting lifestyles and emergence of pathogens.</title>
        <authorList>
            <person name="Haridas S."/>
            <person name="Albert R."/>
            <person name="Binder M."/>
            <person name="Bloem J."/>
            <person name="Labutti K."/>
            <person name="Salamov A."/>
            <person name="Andreopoulos B."/>
            <person name="Baker S."/>
            <person name="Barry K."/>
            <person name="Bills G."/>
            <person name="Bluhm B."/>
            <person name="Cannon C."/>
            <person name="Castanera R."/>
            <person name="Culley D."/>
            <person name="Daum C."/>
            <person name="Ezra D."/>
            <person name="Gonzalez J."/>
            <person name="Henrissat B."/>
            <person name="Kuo A."/>
            <person name="Liang C."/>
            <person name="Lipzen A."/>
            <person name="Lutzoni F."/>
            <person name="Magnuson J."/>
            <person name="Mondo S."/>
            <person name="Nolan M."/>
            <person name="Ohm R."/>
            <person name="Pangilinan J."/>
            <person name="Park H.-J."/>
            <person name="Ramirez L."/>
            <person name="Alfaro M."/>
            <person name="Sun H."/>
            <person name="Tritt A."/>
            <person name="Yoshinaga Y."/>
            <person name="Zwiers L.-H."/>
            <person name="Turgeon B."/>
            <person name="Goodwin S."/>
            <person name="Spatafora J."/>
            <person name="Crous P."/>
            <person name="Grigoriev I."/>
        </authorList>
    </citation>
    <scope>NUCLEOTIDE SEQUENCE</scope>
    <source>
        <strain evidence="4">CBS 480.64</strain>
    </source>
</reference>
<dbReference type="InterPro" id="IPR036047">
    <property type="entry name" value="F-box-like_dom_sf"/>
</dbReference>
<dbReference type="PROSITE" id="PS50181">
    <property type="entry name" value="FBOX"/>
    <property type="match status" value="1"/>
</dbReference>
<dbReference type="SUPFAM" id="SSF81383">
    <property type="entry name" value="F-box domain"/>
    <property type="match status" value="1"/>
</dbReference>
<keyword evidence="5" id="KW-1185">Reference proteome</keyword>
<feature type="domain" description="F-box" evidence="3">
    <location>
        <begin position="99"/>
        <end position="150"/>
    </location>
</feature>
<proteinExistence type="predicted"/>